<dbReference type="RefSeq" id="WP_183500793.1">
    <property type="nucleotide sequence ID" value="NZ_JACIFH010000001.1"/>
</dbReference>
<dbReference type="InterPro" id="IPR050855">
    <property type="entry name" value="NDM-1-like"/>
</dbReference>
<dbReference type="Pfam" id="PF00753">
    <property type="entry name" value="Lactamase_B"/>
    <property type="match status" value="1"/>
</dbReference>
<evidence type="ECO:0000259" key="1">
    <source>
        <dbReference type="SMART" id="SM00849"/>
    </source>
</evidence>
<dbReference type="AlphaFoldDB" id="A0AA40VPG3"/>
<dbReference type="EMBL" id="JACIFH010000001">
    <property type="protein sequence ID" value="MBB4141303.1"/>
    <property type="molecule type" value="Genomic_DNA"/>
</dbReference>
<evidence type="ECO:0000313" key="3">
    <source>
        <dbReference type="Proteomes" id="UP000549113"/>
    </source>
</evidence>
<reference evidence="2 3" key="1">
    <citation type="submission" date="2020-08" db="EMBL/GenBank/DDBJ databases">
        <title>Sequencing the genomes of 1000 actinobacteria strains.</title>
        <authorList>
            <person name="Klenk H.-P."/>
        </authorList>
    </citation>
    <scope>NUCLEOTIDE SEQUENCE [LARGE SCALE GENOMIC DNA]</scope>
    <source>
        <strain evidence="2 3">DSM 19600</strain>
    </source>
</reference>
<dbReference type="InterPro" id="IPR001279">
    <property type="entry name" value="Metallo-B-lactamas"/>
</dbReference>
<proteinExistence type="predicted"/>
<dbReference type="SUPFAM" id="SSF56281">
    <property type="entry name" value="Metallo-hydrolase/oxidoreductase"/>
    <property type="match status" value="1"/>
</dbReference>
<gene>
    <name evidence="2" type="ORF">BKA10_003097</name>
</gene>
<dbReference type="PANTHER" id="PTHR42951">
    <property type="entry name" value="METALLO-BETA-LACTAMASE DOMAIN-CONTAINING"/>
    <property type="match status" value="1"/>
</dbReference>
<keyword evidence="2" id="KW-0378">Hydrolase</keyword>
<name>A0AA40VPG3_9MICO</name>
<protein>
    <submittedName>
        <fullName evidence="2">Glyoxylase-like metal-dependent hydrolase (Beta-lactamase superfamily II)</fullName>
    </submittedName>
</protein>
<dbReference type="GO" id="GO:0016787">
    <property type="term" value="F:hydrolase activity"/>
    <property type="evidence" value="ECO:0007669"/>
    <property type="project" value="UniProtKB-KW"/>
</dbReference>
<keyword evidence="3" id="KW-1185">Reference proteome</keyword>
<dbReference type="Proteomes" id="UP000549113">
    <property type="component" value="Unassembled WGS sequence"/>
</dbReference>
<organism evidence="2 3">
    <name type="scientific">Microbacterium invictum</name>
    <dbReference type="NCBI Taxonomy" id="515415"/>
    <lineage>
        <taxon>Bacteria</taxon>
        <taxon>Bacillati</taxon>
        <taxon>Actinomycetota</taxon>
        <taxon>Actinomycetes</taxon>
        <taxon>Micrococcales</taxon>
        <taxon>Microbacteriaceae</taxon>
        <taxon>Microbacterium</taxon>
    </lineage>
</organism>
<sequence>MHVEQIARDVWRFPIPMPEGHWIDSANVYALRDAHGDVHLVDAGWDTDAAWGALEQGLRSLGHEVTGIRSLTLTHLHQDHRGLAERIRARSGARVAMHRADAAAQALPRGTTEAELRAWAVPPPRWPELLAAVPAGPAPTTIDRLLDDGDRLGIPGLAVTVVHTPGHSLGSICLALPDEQLLVTGDHVLPDFYPGVGLNRGGAGDDALAEYVNSLERLAPMFGWRGLPGHGGVIPEIGVRVDATIKHQLKRGEAAREIRRRELDATVWQIAGALRWGPGWEGLRPWHRVSALRQTAMHLRFTSGD</sequence>
<feature type="domain" description="Metallo-beta-lactamase" evidence="1">
    <location>
        <begin position="25"/>
        <end position="230"/>
    </location>
</feature>
<accession>A0AA40VPG3</accession>
<dbReference type="PANTHER" id="PTHR42951:SF4">
    <property type="entry name" value="ACYL-COENZYME A THIOESTERASE MBLAC2"/>
    <property type="match status" value="1"/>
</dbReference>
<dbReference type="SMART" id="SM00849">
    <property type="entry name" value="Lactamase_B"/>
    <property type="match status" value="1"/>
</dbReference>
<comment type="caution">
    <text evidence="2">The sequence shown here is derived from an EMBL/GenBank/DDBJ whole genome shotgun (WGS) entry which is preliminary data.</text>
</comment>
<dbReference type="Gene3D" id="3.60.15.10">
    <property type="entry name" value="Ribonuclease Z/Hydroxyacylglutathione hydrolase-like"/>
    <property type="match status" value="1"/>
</dbReference>
<dbReference type="InterPro" id="IPR036866">
    <property type="entry name" value="RibonucZ/Hydroxyglut_hydro"/>
</dbReference>
<evidence type="ECO:0000313" key="2">
    <source>
        <dbReference type="EMBL" id="MBB4141303.1"/>
    </source>
</evidence>